<evidence type="ECO:0000256" key="4">
    <source>
        <dbReference type="ARBA" id="ARBA00022692"/>
    </source>
</evidence>
<dbReference type="GO" id="GO:0005886">
    <property type="term" value="C:plasma membrane"/>
    <property type="evidence" value="ECO:0007669"/>
    <property type="project" value="UniProtKB-SubCell"/>
</dbReference>
<evidence type="ECO:0000256" key="1">
    <source>
        <dbReference type="ARBA" id="ARBA00004651"/>
    </source>
</evidence>
<evidence type="ECO:0000256" key="11">
    <source>
        <dbReference type="SAM" id="Phobius"/>
    </source>
</evidence>
<evidence type="ECO:0000256" key="6">
    <source>
        <dbReference type="ARBA" id="ARBA00022989"/>
    </source>
</evidence>
<dbReference type="PANTHER" id="PTHR26452">
    <property type="entry name" value="OLFACTORY RECEPTOR"/>
    <property type="match status" value="1"/>
</dbReference>
<dbReference type="InterPro" id="IPR000725">
    <property type="entry name" value="Olfact_rcpt"/>
</dbReference>
<dbReference type="InterPro" id="IPR050516">
    <property type="entry name" value="Olfactory_GPCR"/>
</dbReference>
<dbReference type="Proteomes" id="UP000694381">
    <property type="component" value="Unassembled WGS sequence"/>
</dbReference>
<dbReference type="SUPFAM" id="SSF81321">
    <property type="entry name" value="Family A G protein-coupled receptor-like"/>
    <property type="match status" value="1"/>
</dbReference>
<dbReference type="AlphaFoldDB" id="A0A8C6QU12"/>
<protein>
    <recommendedName>
        <fullName evidence="14">G-protein coupled receptors family 1 profile domain-containing protein</fullName>
    </recommendedName>
</protein>
<dbReference type="Gene3D" id="1.20.1070.10">
    <property type="entry name" value="Rhodopsin 7-helix transmembrane proteins"/>
    <property type="match status" value="1"/>
</dbReference>
<feature type="transmembrane region" description="Helical" evidence="11">
    <location>
        <begin position="173"/>
        <end position="194"/>
    </location>
</feature>
<dbReference type="Ensembl" id="ENSNGAT00000013506.1">
    <property type="protein sequence ID" value="ENSNGAP00000008014.1"/>
    <property type="gene ID" value="ENSNGAG00000011109.1"/>
</dbReference>
<keyword evidence="2" id="KW-1003">Cell membrane</keyword>
<feature type="transmembrane region" description="Helical" evidence="11">
    <location>
        <begin position="12"/>
        <end position="37"/>
    </location>
</feature>
<dbReference type="GO" id="GO:0004984">
    <property type="term" value="F:olfactory receptor activity"/>
    <property type="evidence" value="ECO:0007669"/>
    <property type="project" value="InterPro"/>
</dbReference>
<evidence type="ECO:0000313" key="13">
    <source>
        <dbReference type="Proteomes" id="UP000694381"/>
    </source>
</evidence>
<organism evidence="12 13">
    <name type="scientific">Nannospalax galili</name>
    <name type="common">Northern Israeli blind subterranean mole rat</name>
    <name type="synonym">Spalax galili</name>
    <dbReference type="NCBI Taxonomy" id="1026970"/>
    <lineage>
        <taxon>Eukaryota</taxon>
        <taxon>Metazoa</taxon>
        <taxon>Chordata</taxon>
        <taxon>Craniata</taxon>
        <taxon>Vertebrata</taxon>
        <taxon>Euteleostomi</taxon>
        <taxon>Mammalia</taxon>
        <taxon>Eutheria</taxon>
        <taxon>Euarchontoglires</taxon>
        <taxon>Glires</taxon>
        <taxon>Rodentia</taxon>
        <taxon>Myomorpha</taxon>
        <taxon>Muroidea</taxon>
        <taxon>Spalacidae</taxon>
        <taxon>Spalacinae</taxon>
        <taxon>Nannospalax</taxon>
    </lineage>
</organism>
<dbReference type="GO" id="GO:0004930">
    <property type="term" value="F:G protein-coupled receptor activity"/>
    <property type="evidence" value="ECO:0007669"/>
    <property type="project" value="UniProtKB-KW"/>
</dbReference>
<keyword evidence="3" id="KW-0716">Sensory transduction</keyword>
<evidence type="ECO:0000256" key="3">
    <source>
        <dbReference type="ARBA" id="ARBA00022606"/>
    </source>
</evidence>
<evidence type="ECO:0000256" key="5">
    <source>
        <dbReference type="ARBA" id="ARBA00022725"/>
    </source>
</evidence>
<keyword evidence="13" id="KW-1185">Reference proteome</keyword>
<evidence type="ECO:0000256" key="8">
    <source>
        <dbReference type="ARBA" id="ARBA00023136"/>
    </source>
</evidence>
<keyword evidence="6 11" id="KW-1133">Transmembrane helix</keyword>
<keyword evidence="10" id="KW-0807">Transducer</keyword>
<evidence type="ECO:0000313" key="12">
    <source>
        <dbReference type="Ensembl" id="ENSNGAP00000008014.1"/>
    </source>
</evidence>
<evidence type="ECO:0000256" key="7">
    <source>
        <dbReference type="ARBA" id="ARBA00023040"/>
    </source>
</evidence>
<evidence type="ECO:0000256" key="9">
    <source>
        <dbReference type="ARBA" id="ARBA00023170"/>
    </source>
</evidence>
<dbReference type="Pfam" id="PF13853">
    <property type="entry name" value="7tm_4"/>
    <property type="match status" value="1"/>
</dbReference>
<dbReference type="GeneTree" id="ENSGT01050000244828"/>
<dbReference type="PRINTS" id="PR00237">
    <property type="entry name" value="GPCRRHODOPSN"/>
</dbReference>
<dbReference type="InterPro" id="IPR000276">
    <property type="entry name" value="GPCR_Rhodpsn"/>
</dbReference>
<proteinExistence type="predicted"/>
<evidence type="ECO:0008006" key="14">
    <source>
        <dbReference type="Google" id="ProtNLM"/>
    </source>
</evidence>
<accession>A0A8C6QU12</accession>
<evidence type="ECO:0000256" key="10">
    <source>
        <dbReference type="ARBA" id="ARBA00023224"/>
    </source>
</evidence>
<reference evidence="12" key="1">
    <citation type="submission" date="2025-08" db="UniProtKB">
        <authorList>
            <consortium name="Ensembl"/>
        </authorList>
    </citation>
    <scope>IDENTIFICATION</scope>
</reference>
<evidence type="ECO:0000256" key="2">
    <source>
        <dbReference type="ARBA" id="ARBA00022475"/>
    </source>
</evidence>
<keyword evidence="5" id="KW-0552">Olfaction</keyword>
<name>A0A8C6QU12_NANGA</name>
<keyword evidence="7" id="KW-0297">G-protein coupled receptor</keyword>
<sequence>MVFSGSHKLQILYVVLFLVTYLLALTSNLLLITVIILDHHLHSPMYYFLKHLSLLDLCSSLSLFHSPFQTPYWTMAIPFFKWPSSQWCFKTGMLPSVGCCSTIMDSGSCRCAVMVVCVSGGLSGLMQTAFNFWNPHCEEGIIHQFFCDVPQMLKLACSYAFIKEIAGSTSTSYTAFVCLICIAFSYVQIFSVVLRMPSTDDQTKIFSISLCHLFIITPFPLCCRLCLRSLSDSPSAVNLTFSILYTVIPPALNLVIYSLRNKAMKAALKKVLSREGFSQRMTYLKVMFIL</sequence>
<keyword evidence="8 11" id="KW-0472">Membrane</keyword>
<feature type="transmembrane region" description="Helical" evidence="11">
    <location>
        <begin position="206"/>
        <end position="227"/>
    </location>
</feature>
<keyword evidence="4 11" id="KW-0812">Transmembrane</keyword>
<comment type="subcellular location">
    <subcellularLocation>
        <location evidence="1">Cell membrane</location>
        <topology evidence="1">Multi-pass membrane protein</topology>
    </subcellularLocation>
</comment>
<reference evidence="12" key="2">
    <citation type="submission" date="2025-09" db="UniProtKB">
        <authorList>
            <consortium name="Ensembl"/>
        </authorList>
    </citation>
    <scope>IDENTIFICATION</scope>
</reference>
<dbReference type="PRINTS" id="PR00245">
    <property type="entry name" value="OLFACTORYR"/>
</dbReference>
<feature type="transmembrane region" description="Helical" evidence="11">
    <location>
        <begin position="239"/>
        <end position="259"/>
    </location>
</feature>
<keyword evidence="9" id="KW-0675">Receptor</keyword>